<keyword evidence="2" id="KW-1185">Reference proteome</keyword>
<dbReference type="EMBL" id="FMXO01000009">
    <property type="protein sequence ID" value="SDB35976.1"/>
    <property type="molecule type" value="Genomic_DNA"/>
</dbReference>
<dbReference type="Proteomes" id="UP000198771">
    <property type="component" value="Unassembled WGS sequence"/>
</dbReference>
<protein>
    <submittedName>
        <fullName evidence="1">Uncharacterized protein</fullName>
    </submittedName>
</protein>
<organism evidence="1 2">
    <name type="scientific">Desulfonatronum thiosulfatophilum</name>
    <dbReference type="NCBI Taxonomy" id="617002"/>
    <lineage>
        <taxon>Bacteria</taxon>
        <taxon>Pseudomonadati</taxon>
        <taxon>Thermodesulfobacteriota</taxon>
        <taxon>Desulfovibrionia</taxon>
        <taxon>Desulfovibrionales</taxon>
        <taxon>Desulfonatronaceae</taxon>
        <taxon>Desulfonatronum</taxon>
    </lineage>
</organism>
<name>A0A1G6CSV2_9BACT</name>
<sequence length="125" mass="14530">MADDALTRLVTALSGVAKEIRRIETDALATLHGRGDDAFYRKRMREKAEVLQYLPKTMGSFVEQLPLEEREEINYRLDKFSMSASTALKLDSIFYMSALLYPEDYREGEPNDLERFISELERSRE</sequence>
<reference evidence="1 2" key="1">
    <citation type="submission" date="2016-10" db="EMBL/GenBank/DDBJ databases">
        <authorList>
            <person name="de Groot N.N."/>
        </authorList>
    </citation>
    <scope>NUCLEOTIDE SEQUENCE [LARGE SCALE GENOMIC DNA]</scope>
    <source>
        <strain evidence="1 2">ASO4-2</strain>
    </source>
</reference>
<accession>A0A1G6CSV2</accession>
<evidence type="ECO:0000313" key="1">
    <source>
        <dbReference type="EMBL" id="SDB35976.1"/>
    </source>
</evidence>
<dbReference type="RefSeq" id="WP_092120030.1">
    <property type="nucleotide sequence ID" value="NZ_FMXO01000009.1"/>
</dbReference>
<proteinExistence type="predicted"/>
<evidence type="ECO:0000313" key="2">
    <source>
        <dbReference type="Proteomes" id="UP000198771"/>
    </source>
</evidence>
<dbReference type="OrthoDB" id="5459009at2"/>
<dbReference type="AlphaFoldDB" id="A0A1G6CSV2"/>
<dbReference type="STRING" id="617002.SAMN05660653_01692"/>
<gene>
    <name evidence="1" type="ORF">SAMN05660653_01692</name>
</gene>